<evidence type="ECO:0000313" key="4">
    <source>
        <dbReference type="Proteomes" id="UP000199476"/>
    </source>
</evidence>
<accession>A0A1G9R412</accession>
<feature type="region of interest" description="Disordered" evidence="1">
    <location>
        <begin position="1"/>
        <end position="27"/>
    </location>
</feature>
<evidence type="ECO:0000256" key="1">
    <source>
        <dbReference type="SAM" id="MobiDB-lite"/>
    </source>
</evidence>
<protein>
    <submittedName>
        <fullName evidence="3">Uncharacterized conserved protein, DUF362 family</fullName>
    </submittedName>
</protein>
<gene>
    <name evidence="3" type="ORF">SAMN04488692_11945</name>
</gene>
<dbReference type="RefSeq" id="WP_089761209.1">
    <property type="nucleotide sequence ID" value="NZ_FNGO01000019.1"/>
</dbReference>
<name>A0A1G9R412_9FIRM</name>
<sequence length="361" mass="39834">MDDFYGEQPNHKESTSISDSKNSREDENEIFSAMNRREFIVRGGAMMAGFSLMPYLFSGNISAESGEKAEVGLIRTDDRREAVQRSFELMSPPEVEGDSVLIKPNFNTADPAPGSTHNDTLTAIIDWLQKEGAGEIIIGERSGPPNTEEVMKEKGIFELAQEKGVEVVNFDQVSDDELIHFQHDDLNWRDGFHIPRILHEVDHIVAAGCLKTHQFGGQFTMALKLAVGIIPRVDTNYMDELHGSDNMRDLIAEINLAYDPDIYVIDGVEAFTDGGPSSGERVQADVTLVSGDPVAVDAAGVSVLKELGAKDVIMKTPVFELEQIARAAEIGLGVGRPEQIRLISDNEEGREYSRKIKEQLT</sequence>
<proteinExistence type="predicted"/>
<evidence type="ECO:0000259" key="2">
    <source>
        <dbReference type="Pfam" id="PF04015"/>
    </source>
</evidence>
<dbReference type="EMBL" id="FNGO01000019">
    <property type="protein sequence ID" value="SDM17165.1"/>
    <property type="molecule type" value="Genomic_DNA"/>
</dbReference>
<reference evidence="3 4" key="1">
    <citation type="submission" date="2016-10" db="EMBL/GenBank/DDBJ databases">
        <authorList>
            <person name="de Groot N.N."/>
        </authorList>
    </citation>
    <scope>NUCLEOTIDE SEQUENCE [LARGE SCALE GENOMIC DNA]</scope>
    <source>
        <strain evidence="3 4">SLAS-1</strain>
    </source>
</reference>
<dbReference type="InterPro" id="IPR007160">
    <property type="entry name" value="DUF362"/>
</dbReference>
<dbReference type="OrthoDB" id="9807879at2"/>
<dbReference type="AlphaFoldDB" id="A0A1G9R412"/>
<organism evidence="3 4">
    <name type="scientific">Halarsenatibacter silvermanii</name>
    <dbReference type="NCBI Taxonomy" id="321763"/>
    <lineage>
        <taxon>Bacteria</taxon>
        <taxon>Bacillati</taxon>
        <taxon>Bacillota</taxon>
        <taxon>Clostridia</taxon>
        <taxon>Halanaerobiales</taxon>
        <taxon>Halarsenatibacteraceae</taxon>
        <taxon>Halarsenatibacter</taxon>
    </lineage>
</organism>
<dbReference type="Pfam" id="PF04015">
    <property type="entry name" value="DUF362"/>
    <property type="match status" value="1"/>
</dbReference>
<keyword evidence="4" id="KW-1185">Reference proteome</keyword>
<feature type="domain" description="DUF362" evidence="2">
    <location>
        <begin position="100"/>
        <end position="301"/>
    </location>
</feature>
<evidence type="ECO:0000313" key="3">
    <source>
        <dbReference type="EMBL" id="SDM17165.1"/>
    </source>
</evidence>
<dbReference type="Proteomes" id="UP000199476">
    <property type="component" value="Unassembled WGS sequence"/>
</dbReference>